<name>A0A2I0QRJ7_9BACI</name>
<keyword evidence="4" id="KW-1185">Reference proteome</keyword>
<dbReference type="OrthoDB" id="9789943at2"/>
<dbReference type="Pfam" id="PF01882">
    <property type="entry name" value="DUF58"/>
    <property type="match status" value="1"/>
</dbReference>
<evidence type="ECO:0000313" key="3">
    <source>
        <dbReference type="EMBL" id="PKR76965.1"/>
    </source>
</evidence>
<feature type="domain" description="DUF58" evidence="2">
    <location>
        <begin position="218"/>
        <end position="286"/>
    </location>
</feature>
<dbReference type="RefSeq" id="WP_101332715.1">
    <property type="nucleotide sequence ID" value="NZ_PJNH01000004.1"/>
</dbReference>
<organism evidence="3 4">
    <name type="scientific">Halalkalibacillus sediminis</name>
    <dbReference type="NCBI Taxonomy" id="2018042"/>
    <lineage>
        <taxon>Bacteria</taxon>
        <taxon>Bacillati</taxon>
        <taxon>Bacillota</taxon>
        <taxon>Bacilli</taxon>
        <taxon>Bacillales</taxon>
        <taxon>Bacillaceae</taxon>
        <taxon>Halalkalibacillus</taxon>
    </lineage>
</organism>
<reference evidence="3 4" key="1">
    <citation type="submission" date="2017-06" db="EMBL/GenBank/DDBJ databases">
        <title>the draft geome sequence of Illustriluteabacillus marina B3227.</title>
        <authorList>
            <person name="He R.-H."/>
            <person name="Du Z.-J."/>
        </authorList>
    </citation>
    <scope>NUCLEOTIDE SEQUENCE [LARGE SCALE GENOMIC DNA]</scope>
    <source>
        <strain evidence="3 4">B3227</strain>
    </source>
</reference>
<dbReference type="PANTHER" id="PTHR34351">
    <property type="entry name" value="SLR1927 PROTEIN-RELATED"/>
    <property type="match status" value="1"/>
</dbReference>
<feature type="transmembrane region" description="Helical" evidence="1">
    <location>
        <begin position="36"/>
        <end position="55"/>
    </location>
</feature>
<comment type="caution">
    <text evidence="3">The sequence shown here is derived from an EMBL/GenBank/DDBJ whole genome shotgun (WGS) entry which is preliminary data.</text>
</comment>
<keyword evidence="1" id="KW-0812">Transmembrane</keyword>
<dbReference type="InterPro" id="IPR002881">
    <property type="entry name" value="DUF58"/>
</dbReference>
<keyword evidence="1" id="KW-0472">Membrane</keyword>
<keyword evidence="1" id="KW-1133">Transmembrane helix</keyword>
<accession>A0A2I0QRJ7</accession>
<feature type="transmembrane region" description="Helical" evidence="1">
    <location>
        <begin position="12"/>
        <end position="30"/>
    </location>
</feature>
<dbReference type="PANTHER" id="PTHR34351:SF2">
    <property type="entry name" value="DUF58 DOMAIN-CONTAINING PROTEIN"/>
    <property type="match status" value="1"/>
</dbReference>
<gene>
    <name evidence="3" type="ORF">CEY16_14265</name>
</gene>
<evidence type="ECO:0000259" key="2">
    <source>
        <dbReference type="Pfam" id="PF01882"/>
    </source>
</evidence>
<proteinExistence type="predicted"/>
<evidence type="ECO:0000256" key="1">
    <source>
        <dbReference type="SAM" id="Phobius"/>
    </source>
</evidence>
<evidence type="ECO:0000313" key="4">
    <source>
        <dbReference type="Proteomes" id="UP000243524"/>
    </source>
</evidence>
<sequence>MMFRKSVQENNTLQIFVVIGTVILFVSFFVALQYVYILVFLALLVSIVYVLNVFYEKHIDDYLTFSFKRPVIRTHQGDDGYVEVTIEQKGILPILNGLLVLEMDDVVLLKDGQHQKRRFASFVDRPFNLMFWEKRTFRFPFEASKRGVARIRTLELRIPKIFGFGDVYLTSKVNFAQEVVVYPKKSTVPNIELLSPKRMGHHRARHSLFDNQSLPVGTREYQPGDGFNKIHWKASAKEGELQTKVFEKSSQISWRFIINVRSSSHYLAPDNIEELLENVAYMARFASKHNIPYSVFVNIPAINQIPFVHQQEGQGEKHYKRTLELMARMNLFTFSTPYEKLLHFIWKHEAPSAYTIHVGPIDDRQQKYLSQVANKGSEVYYLTPGKLSKGQEVEVKIHG</sequence>
<dbReference type="Proteomes" id="UP000243524">
    <property type="component" value="Unassembled WGS sequence"/>
</dbReference>
<protein>
    <recommendedName>
        <fullName evidence="2">DUF58 domain-containing protein</fullName>
    </recommendedName>
</protein>
<dbReference type="AlphaFoldDB" id="A0A2I0QRJ7"/>
<dbReference type="EMBL" id="PJNH01000004">
    <property type="protein sequence ID" value="PKR76965.1"/>
    <property type="molecule type" value="Genomic_DNA"/>
</dbReference>